<gene>
    <name evidence="2" type="ORF">AMLFYP55_02011</name>
</gene>
<accession>A0A6N2S7C4</accession>
<proteinExistence type="predicted"/>
<keyword evidence="1" id="KW-0732">Signal</keyword>
<sequence>MKMQSCLLSLFMGIVVSSHASDFPVPLEKPSNIKSLSDVPEDIKALGVLLKENKLEEFYKKSREWHLKSYPHSEDIVSVRKFFWLAYYVSFAPLFPFEDDDCRTTASFNDNIDLRLLGDVFDRFLKIARNDLDEFTTQQPLKRKELAPLFSLYAARMLNKVRNAYVDDLPEREKVARQNYQKAVAERMEKATTLEEKLDPFGAESGRMSTNLNNKIVANDGRNMEIKSTVERMERYFVPTLVRLFPGKKGEVIKYIRLAGYQGGEINDLVDRTVGRDSTTEFLYKGRGSKDAR</sequence>
<feature type="signal peptide" evidence="1">
    <location>
        <begin position="1"/>
        <end position="20"/>
    </location>
</feature>
<dbReference type="EMBL" id="CACRSS010000002">
    <property type="protein sequence ID" value="VYS89102.1"/>
    <property type="molecule type" value="Genomic_DNA"/>
</dbReference>
<dbReference type="RefSeq" id="WP_146019645.1">
    <property type="nucleotide sequence ID" value="NZ_CACRSS010000002.1"/>
</dbReference>
<evidence type="ECO:0008006" key="3">
    <source>
        <dbReference type="Google" id="ProtNLM"/>
    </source>
</evidence>
<evidence type="ECO:0000256" key="1">
    <source>
        <dbReference type="SAM" id="SignalP"/>
    </source>
</evidence>
<feature type="chain" id="PRO_5026687520" description="DUF5106 domain-containing protein" evidence="1">
    <location>
        <begin position="21"/>
        <end position="293"/>
    </location>
</feature>
<dbReference type="AlphaFoldDB" id="A0A6N2S7C4"/>
<evidence type="ECO:0000313" key="2">
    <source>
        <dbReference type="EMBL" id="VYS89102.1"/>
    </source>
</evidence>
<reference evidence="2" key="1">
    <citation type="submission" date="2019-11" db="EMBL/GenBank/DDBJ databases">
        <authorList>
            <person name="Feng L."/>
        </authorList>
    </citation>
    <scope>NUCLEOTIDE SEQUENCE</scope>
    <source>
        <strain evidence="2">AMuciniphilaLFYP55</strain>
    </source>
</reference>
<name>A0A6N2S7C4_9BACT</name>
<protein>
    <recommendedName>
        <fullName evidence="3">DUF5106 domain-containing protein</fullName>
    </recommendedName>
</protein>
<organism evidence="2">
    <name type="scientific">Akkermansia muciniphila</name>
    <dbReference type="NCBI Taxonomy" id="239935"/>
    <lineage>
        <taxon>Bacteria</taxon>
        <taxon>Pseudomonadati</taxon>
        <taxon>Verrucomicrobiota</taxon>
        <taxon>Verrucomicrobiia</taxon>
        <taxon>Verrucomicrobiales</taxon>
        <taxon>Akkermansiaceae</taxon>
        <taxon>Akkermansia</taxon>
    </lineage>
</organism>
<dbReference type="OrthoDB" id="207014at2"/>